<protein>
    <recommendedName>
        <fullName evidence="4">Secreted protein</fullName>
    </recommendedName>
</protein>
<dbReference type="STRING" id="1562970.ING2E5B_2440"/>
<gene>
    <name evidence="2" type="ORF">ING2E5B_2440</name>
</gene>
<organism evidence="2 3">
    <name type="scientific">Fermentimonas caenicola</name>
    <dbReference type="NCBI Taxonomy" id="1562970"/>
    <lineage>
        <taxon>Bacteria</taxon>
        <taxon>Pseudomonadati</taxon>
        <taxon>Bacteroidota</taxon>
        <taxon>Bacteroidia</taxon>
        <taxon>Bacteroidales</taxon>
        <taxon>Dysgonomonadaceae</taxon>
        <taxon>Fermentimonas</taxon>
    </lineage>
</organism>
<keyword evidence="1" id="KW-0732">Signal</keyword>
<dbReference type="KEGG" id="pbt:ING2E5B_2440"/>
<evidence type="ECO:0000256" key="1">
    <source>
        <dbReference type="SAM" id="SignalP"/>
    </source>
</evidence>
<accession>A0A098C2M1</accession>
<feature type="signal peptide" evidence="1">
    <location>
        <begin position="1"/>
        <end position="18"/>
    </location>
</feature>
<sequence length="204" mass="23261">MRSWLIYLLLLLPIIANAQGFSYDTIRVGADDSRNIHSSGREYYRITDHNESKAELFDKSKLRFGANLGLSLSRNYTHLGLGPQIGYQFNQYFMAGTGIKYYYSRANLSNYENKDNLLGINLFGYTYPVHFITIFTQPELNYIWSKLTYKSTGEVIKSNGFVPSLIVGAGFRLGYTHITLNYDLAQRPNSPHPDGFYLGVSAFF</sequence>
<dbReference type="Proteomes" id="UP000032417">
    <property type="component" value="Chromosome 1"/>
</dbReference>
<dbReference type="HOGENOM" id="CLU_1342245_0_0_10"/>
<name>A0A098C2M1_9BACT</name>
<dbReference type="EMBL" id="LN515532">
    <property type="protein sequence ID" value="CEA17165.1"/>
    <property type="molecule type" value="Genomic_DNA"/>
</dbReference>
<reference evidence="2 3" key="1">
    <citation type="submission" date="2014-08" db="EMBL/GenBank/DDBJ databases">
        <authorList>
            <person name="Wibberg D."/>
        </authorList>
    </citation>
    <scope>NUCLEOTIDE SEQUENCE [LARGE SCALE GENOMIC DNA]</scope>
    <source>
        <strain evidence="3">ING2-E5B</strain>
    </source>
</reference>
<evidence type="ECO:0000313" key="2">
    <source>
        <dbReference type="EMBL" id="CEA17165.1"/>
    </source>
</evidence>
<dbReference type="AlphaFoldDB" id="A0A098C2M1"/>
<keyword evidence="3" id="KW-1185">Reference proteome</keyword>
<evidence type="ECO:0008006" key="4">
    <source>
        <dbReference type="Google" id="ProtNLM"/>
    </source>
</evidence>
<dbReference type="OrthoDB" id="1098580at2"/>
<evidence type="ECO:0000313" key="3">
    <source>
        <dbReference type="Proteomes" id="UP000032417"/>
    </source>
</evidence>
<dbReference type="Gene3D" id="2.40.160.20">
    <property type="match status" value="1"/>
</dbReference>
<feature type="chain" id="PRO_5030003036" description="Secreted protein" evidence="1">
    <location>
        <begin position="19"/>
        <end position="204"/>
    </location>
</feature>
<proteinExistence type="predicted"/>